<dbReference type="PROSITE" id="PS00330">
    <property type="entry name" value="HEMOLYSIN_CALCIUM"/>
    <property type="match status" value="19"/>
</dbReference>
<feature type="domain" description="Haemolysin-type calcium binding-related" evidence="3">
    <location>
        <begin position="1998"/>
        <end position="2040"/>
    </location>
</feature>
<dbReference type="PANTHER" id="PTHR38340">
    <property type="entry name" value="S-LAYER PROTEIN"/>
    <property type="match status" value="1"/>
</dbReference>
<feature type="domain" description="Haemolysin-type calcium binding-related" evidence="3">
    <location>
        <begin position="2129"/>
        <end position="2171"/>
    </location>
</feature>
<dbReference type="Pfam" id="PF00353">
    <property type="entry name" value="HemolysinCabind"/>
    <property type="match status" value="25"/>
</dbReference>
<dbReference type="InterPro" id="IPR050557">
    <property type="entry name" value="RTX_toxin/Mannuronan_C5-epim"/>
</dbReference>
<feature type="domain" description="Haemolysin-type calcium binding-related" evidence="3">
    <location>
        <begin position="1424"/>
        <end position="1470"/>
    </location>
</feature>
<dbReference type="Proteomes" id="UP000575068">
    <property type="component" value="Unassembled WGS sequence"/>
</dbReference>
<feature type="domain" description="Haemolysin-type calcium binding-related" evidence="3">
    <location>
        <begin position="1860"/>
        <end position="1908"/>
    </location>
</feature>
<name>A0A840HS80_9SPHN</name>
<dbReference type="GO" id="GO:0005576">
    <property type="term" value="C:extracellular region"/>
    <property type="evidence" value="ECO:0007669"/>
    <property type="project" value="UniProtKB-SubCell"/>
</dbReference>
<dbReference type="PANTHER" id="PTHR38340:SF1">
    <property type="entry name" value="S-LAYER PROTEIN"/>
    <property type="match status" value="1"/>
</dbReference>
<evidence type="ECO:0000313" key="4">
    <source>
        <dbReference type="EMBL" id="MBB4640571.1"/>
    </source>
</evidence>
<feature type="domain" description="Haemolysin-type calcium binding-related" evidence="3">
    <location>
        <begin position="1717"/>
        <end position="1765"/>
    </location>
</feature>
<dbReference type="InterPro" id="IPR029058">
    <property type="entry name" value="AB_hydrolase_fold"/>
</dbReference>
<dbReference type="GO" id="GO:0005509">
    <property type="term" value="F:calcium ion binding"/>
    <property type="evidence" value="ECO:0007669"/>
    <property type="project" value="InterPro"/>
</dbReference>
<dbReference type="EMBL" id="JACHOV010000003">
    <property type="protein sequence ID" value="MBB4640571.1"/>
    <property type="molecule type" value="Genomic_DNA"/>
</dbReference>
<dbReference type="InterPro" id="IPR010566">
    <property type="entry name" value="Haemolys_ca-bd"/>
</dbReference>
<evidence type="ECO:0000259" key="3">
    <source>
        <dbReference type="Pfam" id="PF06594"/>
    </source>
</evidence>
<comment type="subcellular location">
    <subcellularLocation>
        <location evidence="1">Secreted</location>
    </subcellularLocation>
</comment>
<dbReference type="InterPro" id="IPR018511">
    <property type="entry name" value="Hemolysin-typ_Ca-bd_CS"/>
</dbReference>
<comment type="caution">
    <text evidence="4">The sequence shown here is derived from an EMBL/GenBank/DDBJ whole genome shotgun (WGS) entry which is preliminary data.</text>
</comment>
<evidence type="ECO:0000256" key="2">
    <source>
        <dbReference type="ARBA" id="ARBA00022525"/>
    </source>
</evidence>
<evidence type="ECO:0000313" key="5">
    <source>
        <dbReference type="Proteomes" id="UP000575068"/>
    </source>
</evidence>
<evidence type="ECO:0000256" key="1">
    <source>
        <dbReference type="ARBA" id="ARBA00004613"/>
    </source>
</evidence>
<keyword evidence="5" id="KW-1185">Reference proteome</keyword>
<accession>A0A840HS80</accession>
<protein>
    <submittedName>
        <fullName evidence="4">Ca2+-binding RTX toxin-like protein</fullName>
    </submittedName>
</protein>
<dbReference type="Gene3D" id="2.150.10.10">
    <property type="entry name" value="Serralysin-like metalloprotease, C-terminal"/>
    <property type="match status" value="15"/>
</dbReference>
<gene>
    <name evidence="4" type="ORF">HNQ99_000864</name>
</gene>
<organism evidence="4 5">
    <name type="scientific">Rhizorhapis suberifaciens</name>
    <name type="common">corky root of lettuce</name>
    <dbReference type="NCBI Taxonomy" id="13656"/>
    <lineage>
        <taxon>Bacteria</taxon>
        <taxon>Pseudomonadati</taxon>
        <taxon>Pseudomonadota</taxon>
        <taxon>Alphaproteobacteria</taxon>
        <taxon>Sphingomonadales</taxon>
        <taxon>Sphingomonadaceae</taxon>
        <taxon>Rhizorhapis</taxon>
    </lineage>
</organism>
<feature type="domain" description="Haemolysin-type calcium binding-related" evidence="3">
    <location>
        <begin position="2260"/>
        <end position="2301"/>
    </location>
</feature>
<feature type="domain" description="Haemolysin-type calcium binding-related" evidence="3">
    <location>
        <begin position="3145"/>
        <end position="3186"/>
    </location>
</feature>
<dbReference type="RefSeq" id="WP_281376764.1">
    <property type="nucleotide sequence ID" value="NZ_JACHOV010000003.1"/>
</dbReference>
<keyword evidence="2" id="KW-0964">Secreted</keyword>
<proteinExistence type="predicted"/>
<feature type="domain" description="Haemolysin-type calcium binding-related" evidence="3">
    <location>
        <begin position="2391"/>
        <end position="2437"/>
    </location>
</feature>
<dbReference type="PRINTS" id="PR00313">
    <property type="entry name" value="CABNDNGRPT"/>
</dbReference>
<dbReference type="Pfam" id="PF06594">
    <property type="entry name" value="HCBP_related"/>
    <property type="match status" value="9"/>
</dbReference>
<reference evidence="4 5" key="1">
    <citation type="submission" date="2020-08" db="EMBL/GenBank/DDBJ databases">
        <title>Genomic Encyclopedia of Type Strains, Phase IV (KMG-IV): sequencing the most valuable type-strain genomes for metagenomic binning, comparative biology and taxonomic classification.</title>
        <authorList>
            <person name="Goeker M."/>
        </authorList>
    </citation>
    <scope>NUCLEOTIDE SEQUENCE [LARGE SCALE GENOMIC DNA]</scope>
    <source>
        <strain evidence="4 5">DSM 7465</strain>
    </source>
</reference>
<dbReference type="SUPFAM" id="SSF51120">
    <property type="entry name" value="beta-Roll"/>
    <property type="match status" value="19"/>
</dbReference>
<dbReference type="Gene3D" id="3.40.50.1820">
    <property type="entry name" value="alpha/beta hydrolase"/>
    <property type="match status" value="1"/>
</dbReference>
<sequence>MQPGDSTTDQEEAGRQIGNATILNIDLPPGSVSAGFYAIAYDMTGVSGFSAGETVIAYRGTDNPGLFAPDSDIWNGWTLGGGFAEASQGSLALQFYEAVAGQEATAGGNTDIITTGHSLGGGLAGFVGALSGGEAVVFDHMPFLVATVAQFWSTYQQKLEEQNLPLDTEPTDSVLAMLGIAKPNIGKIDGYYLEGEINRLLRNGTIAMTLGGVGSILPILGAAISYLGGWIAGGQIAETATLGDRIEEITTFDWSALADPLQGAARHSMSTLVISQYAQIEEAANSEFAYWRAQGLSEHIYSALYDNNLASSSGATGAVFAGGSQSAHDYAGIVRTALAYSAIDEGTLVFGDTGIRALFEDAGDLGKALDADNASSSIAASASSIVDIFVQYAAKLALGKVEQASDSAAIAGIVTNNDDILTVDFSDALWDKGAEHTSIVGRETLINRALSRLSIDIDPLAPEVVKIRSDLEAGLRWFADNNNIAAATHAELIDRVAFQISNGDFTGAVPDRPQGASSDRLSLFVAGDGADMITGSSENDFIHGGGGNDTLIGGAGDDVLAGGAGDDIFIGGAGRDFFAGGAGTDTIDLQLGASTQGAVLQLSAVDAANDTERSTFELTFGTDTDRAVDIERIALTGFSDTVRVEYLGAPSGPSSPMGALNVDFGAAPQAQNVDMLDFSNAGLANGTSTFFGLLSADAGVRVDLRDASNQTVSYYYDWGLAHTTGTEVRLRASNANSVTGTAYDDYLIGNGGKRVDGEGYSTLIGGGGDDTFQAAGWETHMYGGEGKDHFKVGANTFIEDGDTQDSISYGGVTIFGGAKQWWMEGNTAYWAPFSTVMSGFPVIGSQILTAAAFFVDVATMKFASFQRSADGYLVMNLGWGHGGTAAIKDYNLDLDSGVGTAGVTVFQHEWAEDFSFENLRQYVNLALKAGFGVGLYGFDPLVLDLDGDGYELTTEGNSRTYFEFDNDGFGERTGWVRPDDGLLAIDLNANGKIDGIAELFGNQTTSGFAMLGAYDANLDGVINAADAIYADLTVWRDSNQDGVSDTGELHTLADLGIVSISLSSAAPAQPTAVASNQIARTGSFTRSDGSTGGIADVAFTISETATRWLGDNTVSSAAAALPELRGFGEVKNLRVAMTGDATLESMVAAFVALTTNDLAVLNADAEAILYRWAGVDAAAATEIGSNGFDARKLAFLEKYSGYEIMPRDGSGVIQTTNLAQAEALWADQVQRLTLRLVVQGPLADTFEGISYRTDIDLLVADTPTALADLYSELLAGLPSDPVDALAQWESWAPLLAAMADGMRRTDANLVRADFIAAQLLHAMDGVTQPLDYSALAGALGIANLRVGTTGAESLSRGSASGTAIYLSGGGNDTLDGGSGQDVYVFGRDIGAVTIDDEEAKAAGDRIRFAFLNPDDVRLTRDGNDLLITVITTQETVRVLGQFAPVTPLASDVLLSSNKGIEDIQFADGTVFEMPQIMTAVGTGTDGDDHMIGTMHSDVLIGGLGNDGLEGGDDADLYVIHAGDGQDVIRDAQTTPLLRAADMLIFGDGIAPEDLAFSRAGSGGDDLLVTIGSSGQSVLIDGQFAYSVLGYNDKLALNSRIEVFGFSDYGDNWSNKEIQQLLIAQASTGGDDEILGFGDDDIFYASAGNDLMIGLDGADRYHWGLGSGNDIIDERGRFVDVKVGLGGLSLVDEADTIVFGPGLTLDHVTFSRSSADPHLLITVNATGETLTVHNQFDGFQTGPLGAQWLDRVEWFEFSGGTKLNWQQVLRKVTTGGDGDDSLWGDLYADRMDGGTGNDYLSGGGYGDTYIFNLSYGHDTLADNNTSILGSGFVTVDTSPDILRFGAGIEMSDISFERSGKDLTLVVGTSGDKVTLKGQDSYIHTGVFGAISYNRIEEIHFDDQTIWTWEDLNRAVIAAATTSGDDLVQGFMMSDRLLASAGNDILMGGDSGDIYEFGEGSGHDIIREGVSNVLYGDSDIVEFGSTVLPEDILLTRDGEDLIITLAGTGDSLTIENQFTYSAWYTWQDIELFRFANSIEWSKSNIQVMLLTATAGDDHLIGFHSGDVLDGGAGNDILEGGNGSDTYHFGRSYGHDIIRETVTNTNLADNDRLIFGSDILPEDVSFLRDGDDLIITITDTSETVRIEGQFSFSNWFAWWDVERFEFANGTVLTDRQVAAMLLGGTSGDDHLIGTFRSDVLDGGAGNDILEGGDGADRYIFGRGYGHDEIRESLTNANLSEDDELQFLPGIVLEDLAFTRQGNDLTITILDTGDTLKIKGQFSFSNWYTWWDIDSFRFDDGTMLSAWDVQQILLTATAGDDHLIGFMTGDIFDGGAGNDILEGRDGADIYIFGRGYGQDEIRESLSNANLSENDAVHFLPGVSWEDLTLARSGNDLIISIAGTIDTLTIRGEFNTSGSEILTYTWQDVERFVFDDGTIKTKADVQAVLLRGTAGDDHLIGFYTSDVFYGGAGNDLLEGGRGGDTYVHNLGDGHDVVSDYVNYYGSAGDRILFGAGITPTDVKVTRSETNTSDMILVVNDGESSVILKNQIYGGKEWQIDAVEFAEGTIWLPAELANRVVQGQATDGDDVIAGTSNADILYGGAGNDVINAAAGADELYGGLGDDTLNGGTGSDRLEGGLGNDILRGQDNNDIYVYALGDGDDIIDEWHEYYGSYDILEFGPGISASDLVFTQSGNAYVVTFTNAAGSLTLYNQRTGGRSGGREGGINEFRFDDGTVWTRAMIDATYLDQQVTDGDDIIYGSVRNDIVVGGLGNDTLYGDAGNDRMIGGLGNDILRGGNDNDVYIYALGDGDDIIDEWHEYYGSYDILEFGPGISASDLVFTQSGNAYVVTFTNAAGSLTLYNQRTGGRSGGREGGINEFRFDDGTVWTRAMIDATYLDQQVTDGDDIIYGSVRNDIVVGGLGNDTLKADGGDDQLIGGLGDDLLEGSDGNDTYIYNLGDGHDTIADYVNYYGSDGDHLVFGEGISAAAVIVTRSPMASSDMVLSFVGEQGSVTLKNQIYGGREWTLDTVEFQDGTVWNKWDLAARMIDGIATEDDDTIDATSLGDSINGKDGNDLIRGHGGNDALIGGAGNDRLEGGDGTDTYVYNPGDGHDHIYEYVYYYGSSDYLVFGEGITPSDIRLKAYEGDLSDMVVTFASASGSIRIDNQILGSREWGIDEIRFADGTVWSAATMLAEYLANQATDGDDFIGGNNAANILSGSTGNDTIKGIGGNDELYGEDGDDILDGGDGNDSLYGGNGDDTYLPGNGIDFIDGGAGSDTVNIANLTNAVTVDLRFTAANANLGSGGTETWINVENVLSGSGADKLYGNDLANLLNAGAGNDIVEGHDGDDVIVSGTGDDALDGGAGNDSFLFGVSGDGYDHIIGGEGYDTVRATADNAWLGLRSLSGVEEITADGFAGVVVRGTAVADTLDFSGVTITGIARMEGQAGNDILIGSAGADTIVGGTGDDTSDGGDGDDEFLVGGTGDGYDIINGGIGHDTIRATANGTWIGLKNLSSIEGVAADGFADVNIRASSAGDTLDFSGTLLSGIGRIDAGSGNDVLIGSAGDDHLLGGGGNDIVAGGLGNDIIDGGADTDTVDYRARSEAWTINLAAVANHAQAGTEIDTLIAIENVIGGSGNDIITGNSGVNVLSGSGGNDMITSGAGDDTLIGGDGDDTFLFGASDGYDQIEGGEGHDTILATATNAWIGLRPMSGIEAISSNGFAGVTARGTTGNDILDFSGVTLTGITSINLQNGNDTVVGSAGDDRIDGGGGTDTIDYSARSEAWTINLAGSSNNAQSATETDTLIAFENAVAGSGDDVIDGTSGANQLAGGAGNDVLNGAAGNDNLLGGFGDDRLTGGTGNDTVDGGDGTDIAVFAGVSNTYTVSTANGNIQVVDNATTQDGNDGTDSVIGIEILEFKGGEQIGLSAPILLDLDGNGVRTLSLSQSAASFDFDGDGKRERTSWFASGDGMLFLDRDGDGTVSNAGEFSFINDVTGARSDLEGLRAFDSNGDGLLSAADDRFAEFRVWGDNGNGTAQTSEILTLEAAGIMSISLFGIAVETVTSLDDVIKLNTGNYVRADGTTGELLDVALTYQMNGPAISSEAILPVRVRTDTLQARRELLRDWRELTPRKAASKSSASQQSKKSISNTTLLNLMRSGIERFGNEGTEPLAKKAGIEGDGSAQVLARMRQDLGAFGASSGDLGFLGSRNSHNQVLDFYA</sequence>
<dbReference type="InterPro" id="IPR001343">
    <property type="entry name" value="Hemolysn_Ca-bd"/>
</dbReference>
<dbReference type="SUPFAM" id="SSF53474">
    <property type="entry name" value="alpha/beta-Hydrolases"/>
    <property type="match status" value="1"/>
</dbReference>
<feature type="domain" description="Haemolysin-type calcium binding-related" evidence="3">
    <location>
        <begin position="2996"/>
        <end position="3035"/>
    </location>
</feature>
<dbReference type="Pfam" id="PF26363">
    <property type="entry name" value="Phospholipase-like"/>
    <property type="match status" value="1"/>
</dbReference>
<dbReference type="InterPro" id="IPR011049">
    <property type="entry name" value="Serralysin-like_metalloprot_C"/>
</dbReference>